<evidence type="ECO:0000256" key="6">
    <source>
        <dbReference type="SAM" id="MobiDB-lite"/>
    </source>
</evidence>
<reference evidence="7 8" key="1">
    <citation type="journal article" date="2023" name="Arcadia Sci">
        <title>De novo assembly of a long-read Amblyomma americanum tick genome.</title>
        <authorList>
            <person name="Chou S."/>
            <person name="Poskanzer K.E."/>
            <person name="Rollins M."/>
            <person name="Thuy-Boun P.S."/>
        </authorList>
    </citation>
    <scope>NUCLEOTIDE SEQUENCE [LARGE SCALE GENOMIC DNA]</scope>
    <source>
        <strain evidence="7">F_SG_1</strain>
        <tissue evidence="7">Salivary glands</tissue>
    </source>
</reference>
<dbReference type="Gene3D" id="1.10.287.1490">
    <property type="match status" value="1"/>
</dbReference>
<evidence type="ECO:0000256" key="1">
    <source>
        <dbReference type="ARBA" id="ARBA00004496"/>
    </source>
</evidence>
<evidence type="ECO:0000256" key="5">
    <source>
        <dbReference type="SAM" id="Coils"/>
    </source>
</evidence>
<dbReference type="Proteomes" id="UP001321473">
    <property type="component" value="Unassembled WGS sequence"/>
</dbReference>
<dbReference type="EMBL" id="JARKHS020022121">
    <property type="protein sequence ID" value="KAK8769780.1"/>
    <property type="molecule type" value="Genomic_DNA"/>
</dbReference>
<organism evidence="7 8">
    <name type="scientific">Amblyomma americanum</name>
    <name type="common">Lone star tick</name>
    <dbReference type="NCBI Taxonomy" id="6943"/>
    <lineage>
        <taxon>Eukaryota</taxon>
        <taxon>Metazoa</taxon>
        <taxon>Ecdysozoa</taxon>
        <taxon>Arthropoda</taxon>
        <taxon>Chelicerata</taxon>
        <taxon>Arachnida</taxon>
        <taxon>Acari</taxon>
        <taxon>Parasitiformes</taxon>
        <taxon>Ixodida</taxon>
        <taxon>Ixodoidea</taxon>
        <taxon>Ixodidae</taxon>
        <taxon>Amblyomminae</taxon>
        <taxon>Amblyomma</taxon>
    </lineage>
</organism>
<feature type="coiled-coil region" evidence="5">
    <location>
        <begin position="546"/>
        <end position="598"/>
    </location>
</feature>
<keyword evidence="2" id="KW-0963">Cytoplasm</keyword>
<feature type="coiled-coil region" evidence="5">
    <location>
        <begin position="635"/>
        <end position="725"/>
    </location>
</feature>
<name>A0AAQ4E504_AMBAM</name>
<keyword evidence="4 5" id="KW-0175">Coiled coil</keyword>
<evidence type="ECO:0000256" key="2">
    <source>
        <dbReference type="ARBA" id="ARBA00022490"/>
    </source>
</evidence>
<evidence type="ECO:0000256" key="3">
    <source>
        <dbReference type="ARBA" id="ARBA00022553"/>
    </source>
</evidence>
<sequence length="1344" mass="149724">MAYLELNVEQVNQAAELLPYHSQDIDPLASVVDPRLDIRSAKPAAAGSTASFLAESEQSRKSSVASSVESVSAARAPPGPSQQLAPSVVQPIEAGEPLPLPTPPDDPVYPNISPLVAEYVASENPTLCSQVARCIEEHSRVHSPRKVTTASACSATPRSPLKCMAQAADALSVQQSTIGAPLKPSVPTKAIYQELVEYPPESIVASVDERTSWLRTILNSSATANNHVQASANGPTTKPSSLLRNQPPTAITRRELPSVHNWRRPSEDPGFDIDNLDSASVCSETESNLSWVSDVDDEIRMLKTMMVPRASLMFPPGGREKTAAATQTDSLSSTGNVMTHVGIETDETDHFTILKEKAHLEGELDTLQGELGRLVQAKSELKTRAAAAEARCQKLAEEKEAAVQRETSLQQELQTLKMDSLRYGRVMGDYDSLIHSKESEAGFFHDEASVLSNENRELKISLEELKVDLESRCGAIEGLKSKIAELHVESQSAVRARAQLESENGSLRKQLQVVEKSKDWFREQLHESQQGRNLLHKEHVTTQAEKIALESMAETLRTENARLAQELTEFRQRSVRDKESLMKRLEDIEADLVEREAALSHETALAAAAAQPQQVAAEGGNLSSKLRTAELEEQLRSAESSLAERSAALSALERERTELVTEVQRLRLRLSDSELGRRNQDELLREGVHKVRRLQAELAASEEQASELRNQKAALEVALAAANEDKRVVGESLGTLTENLARLEGNFKLIRTEQVAKTAQIEQLQREKASLSVRLTETEAALALARREFESQSSSQSQAQAVEASQLRKQYADLQSVVQVLETDLRKAVAEAREAAAQQRTDKEKLRQADERLGHAEAEAEALSQRNAALQVQLRESAQRMAREEARWAASLQEAQQPRLHDQSTWETRVRELEQTLAAREMATREQERMHKSNIRLLTRKLREKMKELKLAHLQLANTTEVQNGQGGAPSQEAPPQKSCAEVQTDVTAALAEEEGKDAAEEKHQELLLLLEREQGRLAGSLKAQEELRECVEQLERRLSEEGARAAELQCQLEQVQQRAEQADTLHEGSLGDLQRELAKERTLSKELRQRIFEEKRRVNQLQRQLQSLKQALSEASQSADARRLQCQAQTERVQSLEAQLRESQGQLEAARANLGASQAARHELEAQLRNTHERDPALEQQMKLLSWNVKEKTQEVAAMQERLRLAETAHQTEASGLRRQLEEAQQQQSSLSAELMSVRKEKFTLQARVQELKNILRSRMEQCKELQRQLTELAETTEFALPNVTPDFDDSYIAELLQQSPAQPASRPLGSLQVCLDSLKQDLNTLHSQIRQNVELPKTELVT</sequence>
<comment type="caution">
    <text evidence="7">The sequence shown here is derived from an EMBL/GenBank/DDBJ whole genome shotgun (WGS) entry which is preliminary data.</text>
</comment>
<feature type="coiled-coil region" evidence="5">
    <location>
        <begin position="761"/>
        <end position="887"/>
    </location>
</feature>
<gene>
    <name evidence="7" type="ORF">V5799_013756</name>
</gene>
<evidence type="ECO:0000313" key="7">
    <source>
        <dbReference type="EMBL" id="KAK8769780.1"/>
    </source>
</evidence>
<feature type="region of interest" description="Disordered" evidence="6">
    <location>
        <begin position="225"/>
        <end position="249"/>
    </location>
</feature>
<protein>
    <recommendedName>
        <fullName evidence="9">Golgin subfamily A member 3</fullName>
    </recommendedName>
</protein>
<feature type="coiled-coil region" evidence="5">
    <location>
        <begin position="357"/>
        <end position="419"/>
    </location>
</feature>
<keyword evidence="3" id="KW-0597">Phosphoprotein</keyword>
<feature type="coiled-coil region" evidence="5">
    <location>
        <begin position="997"/>
        <end position="1277"/>
    </location>
</feature>
<dbReference type="GO" id="GO:0005737">
    <property type="term" value="C:cytoplasm"/>
    <property type="evidence" value="ECO:0007669"/>
    <property type="project" value="UniProtKB-SubCell"/>
</dbReference>
<evidence type="ECO:0000313" key="8">
    <source>
        <dbReference type="Proteomes" id="UP001321473"/>
    </source>
</evidence>
<proteinExistence type="predicted"/>
<dbReference type="InterPro" id="IPR051841">
    <property type="entry name" value="MT-Golgi_org_protein"/>
</dbReference>
<evidence type="ECO:0008006" key="9">
    <source>
        <dbReference type="Google" id="ProtNLM"/>
    </source>
</evidence>
<dbReference type="PANTHER" id="PTHR18902:SF31">
    <property type="entry name" value="PERICENTRIN_AKAP-450 CENTROSOMAL TARGETING DOMAIN-CONTAINING PROTEIN"/>
    <property type="match status" value="1"/>
</dbReference>
<comment type="subcellular location">
    <subcellularLocation>
        <location evidence="1">Cytoplasm</location>
    </subcellularLocation>
</comment>
<accession>A0AAQ4E504</accession>
<dbReference type="PANTHER" id="PTHR18902">
    <property type="entry name" value="NUCLEAR MITOTIC APPARATUS PROTEIN 1-RELATED"/>
    <property type="match status" value="1"/>
</dbReference>
<evidence type="ECO:0000256" key="4">
    <source>
        <dbReference type="ARBA" id="ARBA00023054"/>
    </source>
</evidence>
<keyword evidence="8" id="KW-1185">Reference proteome</keyword>
<dbReference type="SUPFAM" id="SSF57997">
    <property type="entry name" value="Tropomyosin"/>
    <property type="match status" value="1"/>
</dbReference>